<sequence>MEDHAKRLSHLFLLYGLSAWNSRYFGEDYSQADKVWGYMKRMAKSDMRLMYLDNEFHSRIGWAARAARLHDEVFLLPGCSIPVILCRRDEGRYQFVGDTIVIGAMENEVWKKTGAEDLTLVEIV</sequence>
<dbReference type="EMBL" id="ML994650">
    <property type="protein sequence ID" value="KAF2182072.1"/>
    <property type="molecule type" value="Genomic_DNA"/>
</dbReference>
<organism evidence="1 2">
    <name type="scientific">Zopfia rhizophila CBS 207.26</name>
    <dbReference type="NCBI Taxonomy" id="1314779"/>
    <lineage>
        <taxon>Eukaryota</taxon>
        <taxon>Fungi</taxon>
        <taxon>Dikarya</taxon>
        <taxon>Ascomycota</taxon>
        <taxon>Pezizomycotina</taxon>
        <taxon>Dothideomycetes</taxon>
        <taxon>Dothideomycetes incertae sedis</taxon>
        <taxon>Zopfiaceae</taxon>
        <taxon>Zopfia</taxon>
    </lineage>
</organism>
<evidence type="ECO:0000313" key="2">
    <source>
        <dbReference type="Proteomes" id="UP000800200"/>
    </source>
</evidence>
<name>A0A6A6DUK6_9PEZI</name>
<dbReference type="AlphaFoldDB" id="A0A6A6DUK6"/>
<dbReference type="OrthoDB" id="3677409at2759"/>
<evidence type="ECO:0000313" key="1">
    <source>
        <dbReference type="EMBL" id="KAF2182072.1"/>
    </source>
</evidence>
<evidence type="ECO:0008006" key="3">
    <source>
        <dbReference type="Google" id="ProtNLM"/>
    </source>
</evidence>
<protein>
    <recommendedName>
        <fullName evidence="3">Heterokaryon incompatibility domain-containing protein</fullName>
    </recommendedName>
</protein>
<keyword evidence="2" id="KW-1185">Reference proteome</keyword>
<gene>
    <name evidence="1" type="ORF">K469DRAFT_713151</name>
</gene>
<dbReference type="Proteomes" id="UP000800200">
    <property type="component" value="Unassembled WGS sequence"/>
</dbReference>
<accession>A0A6A6DUK6</accession>
<reference evidence="1" key="1">
    <citation type="journal article" date="2020" name="Stud. Mycol.">
        <title>101 Dothideomycetes genomes: a test case for predicting lifestyles and emergence of pathogens.</title>
        <authorList>
            <person name="Haridas S."/>
            <person name="Albert R."/>
            <person name="Binder M."/>
            <person name="Bloem J."/>
            <person name="Labutti K."/>
            <person name="Salamov A."/>
            <person name="Andreopoulos B."/>
            <person name="Baker S."/>
            <person name="Barry K."/>
            <person name="Bills G."/>
            <person name="Bluhm B."/>
            <person name="Cannon C."/>
            <person name="Castanera R."/>
            <person name="Culley D."/>
            <person name="Daum C."/>
            <person name="Ezra D."/>
            <person name="Gonzalez J."/>
            <person name="Henrissat B."/>
            <person name="Kuo A."/>
            <person name="Liang C."/>
            <person name="Lipzen A."/>
            <person name="Lutzoni F."/>
            <person name="Magnuson J."/>
            <person name="Mondo S."/>
            <person name="Nolan M."/>
            <person name="Ohm R."/>
            <person name="Pangilinan J."/>
            <person name="Park H.-J."/>
            <person name="Ramirez L."/>
            <person name="Alfaro M."/>
            <person name="Sun H."/>
            <person name="Tritt A."/>
            <person name="Yoshinaga Y."/>
            <person name="Zwiers L.-H."/>
            <person name="Turgeon B."/>
            <person name="Goodwin S."/>
            <person name="Spatafora J."/>
            <person name="Crous P."/>
            <person name="Grigoriev I."/>
        </authorList>
    </citation>
    <scope>NUCLEOTIDE SEQUENCE</scope>
    <source>
        <strain evidence="1">CBS 207.26</strain>
    </source>
</reference>
<proteinExistence type="predicted"/>